<comment type="caution">
    <text evidence="3">The sequence shown here is derived from an EMBL/GenBank/DDBJ whole genome shotgun (WGS) entry which is preliminary data.</text>
</comment>
<protein>
    <recommendedName>
        <fullName evidence="5">Transmembrane protein</fullName>
    </recommendedName>
</protein>
<organism evidence="3 4">
    <name type="scientific">Rehmannia glutinosa</name>
    <name type="common">Chinese foxglove</name>
    <dbReference type="NCBI Taxonomy" id="99300"/>
    <lineage>
        <taxon>Eukaryota</taxon>
        <taxon>Viridiplantae</taxon>
        <taxon>Streptophyta</taxon>
        <taxon>Embryophyta</taxon>
        <taxon>Tracheophyta</taxon>
        <taxon>Spermatophyta</taxon>
        <taxon>Magnoliopsida</taxon>
        <taxon>eudicotyledons</taxon>
        <taxon>Gunneridae</taxon>
        <taxon>Pentapetalae</taxon>
        <taxon>asterids</taxon>
        <taxon>lamiids</taxon>
        <taxon>Lamiales</taxon>
        <taxon>Orobanchaceae</taxon>
        <taxon>Rehmannieae</taxon>
        <taxon>Rehmannia</taxon>
    </lineage>
</organism>
<gene>
    <name evidence="3" type="ORF">DH2020_031758</name>
</gene>
<keyword evidence="2" id="KW-0812">Transmembrane</keyword>
<evidence type="ECO:0000256" key="1">
    <source>
        <dbReference type="SAM" id="MobiDB-lite"/>
    </source>
</evidence>
<feature type="region of interest" description="Disordered" evidence="1">
    <location>
        <begin position="26"/>
        <end position="49"/>
    </location>
</feature>
<sequence length="254" mass="28286">MDSVKNRGRIKFFPCFNPIVDVVDEDKPCSHSPPSPDVDESRRREKTGHGRFSGLVKAVFFKTPLLKKLRSKRSKRDSFRSSSNISSSKLIKKLKKKKQSREKYSDQEEIFQDINSDRSSLFSSTTSSSASSISSNSRSGSERIKTSTTDCLDSKQTNITNNKPRATKTVNGSKCDYTSAKLMLIILVCLVALVFWGKAFAIVTCTSAWLFWAPCRAGPRGGGPTANNVVGSEEDKKRVVVEGFLDRNRSRVVQ</sequence>
<evidence type="ECO:0000313" key="3">
    <source>
        <dbReference type="EMBL" id="KAK6134524.1"/>
    </source>
</evidence>
<keyword evidence="2" id="KW-0472">Membrane</keyword>
<accession>A0ABR0VKP0</accession>
<evidence type="ECO:0000256" key="2">
    <source>
        <dbReference type="SAM" id="Phobius"/>
    </source>
</evidence>
<reference evidence="3 4" key="1">
    <citation type="journal article" date="2021" name="Comput. Struct. Biotechnol. J.">
        <title>De novo genome assembly of the potent medicinal plant Rehmannia glutinosa using nanopore technology.</title>
        <authorList>
            <person name="Ma L."/>
            <person name="Dong C."/>
            <person name="Song C."/>
            <person name="Wang X."/>
            <person name="Zheng X."/>
            <person name="Niu Y."/>
            <person name="Chen S."/>
            <person name="Feng W."/>
        </authorList>
    </citation>
    <scope>NUCLEOTIDE SEQUENCE [LARGE SCALE GENOMIC DNA]</scope>
    <source>
        <strain evidence="3">DH-2019</strain>
    </source>
</reference>
<feature type="compositionally biased region" description="Basic residues" evidence="1">
    <location>
        <begin position="90"/>
        <end position="100"/>
    </location>
</feature>
<feature type="region of interest" description="Disordered" evidence="1">
    <location>
        <begin position="90"/>
        <end position="109"/>
    </location>
</feature>
<dbReference type="Proteomes" id="UP001318860">
    <property type="component" value="Unassembled WGS sequence"/>
</dbReference>
<dbReference type="PANTHER" id="PTHR34379:SF6">
    <property type="entry name" value="PROTEIN 3F"/>
    <property type="match status" value="1"/>
</dbReference>
<dbReference type="InterPro" id="IPR040411">
    <property type="entry name" value="At5g23160-like"/>
</dbReference>
<name>A0ABR0VKP0_REHGL</name>
<feature type="compositionally biased region" description="Low complexity" evidence="1">
    <location>
        <begin position="119"/>
        <end position="139"/>
    </location>
</feature>
<keyword evidence="2" id="KW-1133">Transmembrane helix</keyword>
<evidence type="ECO:0000313" key="4">
    <source>
        <dbReference type="Proteomes" id="UP001318860"/>
    </source>
</evidence>
<evidence type="ECO:0008006" key="5">
    <source>
        <dbReference type="Google" id="ProtNLM"/>
    </source>
</evidence>
<feature type="transmembrane region" description="Helical" evidence="2">
    <location>
        <begin position="182"/>
        <end position="212"/>
    </location>
</feature>
<keyword evidence="4" id="KW-1185">Reference proteome</keyword>
<dbReference type="PANTHER" id="PTHR34379">
    <property type="entry name" value="OS07G0553800 PROTEIN"/>
    <property type="match status" value="1"/>
</dbReference>
<dbReference type="EMBL" id="JABTTQ020001148">
    <property type="protein sequence ID" value="KAK6134524.1"/>
    <property type="molecule type" value="Genomic_DNA"/>
</dbReference>
<feature type="region of interest" description="Disordered" evidence="1">
    <location>
        <begin position="119"/>
        <end position="148"/>
    </location>
</feature>
<proteinExistence type="predicted"/>